<dbReference type="EMBL" id="JAULSR010000005">
    <property type="protein sequence ID" value="KAK0618370.1"/>
    <property type="molecule type" value="Genomic_DNA"/>
</dbReference>
<feature type="compositionally biased region" description="Polar residues" evidence="1">
    <location>
        <begin position="431"/>
        <end position="462"/>
    </location>
</feature>
<comment type="caution">
    <text evidence="4">The sequence shown here is derived from an EMBL/GenBank/DDBJ whole genome shotgun (WGS) entry which is preliminary data.</text>
</comment>
<feature type="region of interest" description="Disordered" evidence="1">
    <location>
        <begin position="224"/>
        <end position="246"/>
    </location>
</feature>
<keyword evidence="2" id="KW-0812">Transmembrane</keyword>
<gene>
    <name evidence="4" type="ORF">B0T17DRAFT_509912</name>
</gene>
<keyword evidence="3" id="KW-0732">Signal</keyword>
<feature type="compositionally biased region" description="Low complexity" evidence="1">
    <location>
        <begin position="417"/>
        <end position="430"/>
    </location>
</feature>
<name>A0AA39WMX9_9PEZI</name>
<feature type="region of interest" description="Disordered" evidence="1">
    <location>
        <begin position="490"/>
        <end position="587"/>
    </location>
</feature>
<proteinExistence type="predicted"/>
<feature type="region of interest" description="Disordered" evidence="1">
    <location>
        <begin position="387"/>
        <end position="470"/>
    </location>
</feature>
<accession>A0AA39WMX9</accession>
<dbReference type="Proteomes" id="UP001174934">
    <property type="component" value="Unassembled WGS sequence"/>
</dbReference>
<feature type="transmembrane region" description="Helical" evidence="2">
    <location>
        <begin position="355"/>
        <end position="378"/>
    </location>
</feature>
<keyword evidence="2" id="KW-0472">Membrane</keyword>
<keyword evidence="2" id="KW-1133">Transmembrane helix</keyword>
<evidence type="ECO:0000256" key="3">
    <source>
        <dbReference type="SAM" id="SignalP"/>
    </source>
</evidence>
<evidence type="ECO:0000313" key="4">
    <source>
        <dbReference type="EMBL" id="KAK0618370.1"/>
    </source>
</evidence>
<evidence type="ECO:0000313" key="5">
    <source>
        <dbReference type="Proteomes" id="UP001174934"/>
    </source>
</evidence>
<feature type="compositionally biased region" description="Basic residues" evidence="1">
    <location>
        <begin position="524"/>
        <end position="543"/>
    </location>
</feature>
<keyword evidence="5" id="KW-1185">Reference proteome</keyword>
<feature type="signal peptide" evidence="3">
    <location>
        <begin position="1"/>
        <end position="22"/>
    </location>
</feature>
<feature type="compositionally biased region" description="Polar residues" evidence="1">
    <location>
        <begin position="387"/>
        <end position="409"/>
    </location>
</feature>
<evidence type="ECO:0000256" key="2">
    <source>
        <dbReference type="SAM" id="Phobius"/>
    </source>
</evidence>
<dbReference type="AlphaFoldDB" id="A0AA39WMX9"/>
<feature type="compositionally biased region" description="Polar residues" evidence="1">
    <location>
        <begin position="547"/>
        <end position="563"/>
    </location>
</feature>
<reference evidence="4" key="1">
    <citation type="submission" date="2023-06" db="EMBL/GenBank/DDBJ databases">
        <title>Genome-scale phylogeny and comparative genomics of the fungal order Sordariales.</title>
        <authorList>
            <consortium name="Lawrence Berkeley National Laboratory"/>
            <person name="Hensen N."/>
            <person name="Bonometti L."/>
            <person name="Westerberg I."/>
            <person name="Brannstrom I.O."/>
            <person name="Guillou S."/>
            <person name="Cros-Aarteil S."/>
            <person name="Calhoun S."/>
            <person name="Haridas S."/>
            <person name="Kuo A."/>
            <person name="Mondo S."/>
            <person name="Pangilinan J."/>
            <person name="Riley R."/>
            <person name="LaButti K."/>
            <person name="Andreopoulos B."/>
            <person name="Lipzen A."/>
            <person name="Chen C."/>
            <person name="Yanf M."/>
            <person name="Daum C."/>
            <person name="Ng V."/>
            <person name="Clum A."/>
            <person name="Steindorff A."/>
            <person name="Ohm R."/>
            <person name="Martin F."/>
            <person name="Silar P."/>
            <person name="Natvig D."/>
            <person name="Lalanne C."/>
            <person name="Gautier V."/>
            <person name="Ament-velasquez S.L."/>
            <person name="Kruys A."/>
            <person name="Hutchinson M.I."/>
            <person name="Powell A.J."/>
            <person name="Barry K."/>
            <person name="Miller A.N."/>
            <person name="Grigoriev I.V."/>
            <person name="Debuchy R."/>
            <person name="Gladieux P."/>
            <person name="Thoren M.H."/>
            <person name="Johannesson H."/>
        </authorList>
    </citation>
    <scope>NUCLEOTIDE SEQUENCE</scope>
    <source>
        <strain evidence="4">SMH3391-2</strain>
    </source>
</reference>
<evidence type="ECO:0000256" key="1">
    <source>
        <dbReference type="SAM" id="MobiDB-lite"/>
    </source>
</evidence>
<feature type="chain" id="PRO_5041324988" evidence="3">
    <location>
        <begin position="23"/>
        <end position="587"/>
    </location>
</feature>
<protein>
    <submittedName>
        <fullName evidence="4">Uncharacterized protein</fullName>
    </submittedName>
</protein>
<organism evidence="4 5">
    <name type="scientific">Bombardia bombarda</name>
    <dbReference type="NCBI Taxonomy" id="252184"/>
    <lineage>
        <taxon>Eukaryota</taxon>
        <taxon>Fungi</taxon>
        <taxon>Dikarya</taxon>
        <taxon>Ascomycota</taxon>
        <taxon>Pezizomycotina</taxon>
        <taxon>Sordariomycetes</taxon>
        <taxon>Sordariomycetidae</taxon>
        <taxon>Sordariales</taxon>
        <taxon>Lasiosphaeriaceae</taxon>
        <taxon>Bombardia</taxon>
    </lineage>
</organism>
<sequence length="587" mass="62603">MLSGLHLSTLLLFTSSSYPVNAHLSVVPDSVSTTRGHLAVDEGASLTTWRDPVPGFKALFGLNDRVLDIGKRDCLSNGSNFCFGNNVNFCPSCGTCCVDGQYCCSSGGICCAAGCCSSGQICSDGRCLFLVTTITVTSTIYETVTDIATQRATVLIAEIDTSTVLSAIEATLSSAATQTNIVWETATAIAKRTITGKEQQPVRNVDDDLQNSPYFRAQGVKTSSLKAPGHRRQASDTDSGIASTSTVTEYTTQTTATRSLTSTTVTAFTTSWIISTVYATVTRVLNAQTTIDLTSTLTITSYQPSTLLYTTTVSPVWSITPTTSAESTTIPSTSSSPLPTIAPVNPSPTALSTPAIIGISISGAVVATIIIALLVFCLRHHSRWSPSLNKDQNFTTTHDISTRQPTLPTLSLPHFMPSAPAHHAAQFQPPTDFNNNPSQQNPATSHHRNNSGLTTLIGTPNPNDKGDGDTITPVVAIVEVQGSAAPEWFEVDGSSPLEQPGPAIPPSSSLSSSSDTSSHSPRPQFHHNHHRQNSYQPGHHHHRQDSQSRGYYQVLGQSFSSQVGELDAASSASPHHHQQRQQQQQQQ</sequence>
<feature type="compositionally biased region" description="Low complexity" evidence="1">
    <location>
        <begin position="506"/>
        <end position="523"/>
    </location>
</feature>